<accession>A0AAW4DQH6</accession>
<dbReference type="GO" id="GO:0000156">
    <property type="term" value="F:phosphorelay response regulator activity"/>
    <property type="evidence" value="ECO:0007669"/>
    <property type="project" value="InterPro"/>
</dbReference>
<dbReference type="InterPro" id="IPR002197">
    <property type="entry name" value="HTH_Fis"/>
</dbReference>
<dbReference type="EMBL" id="JACCPP010000023">
    <property type="protein sequence ID" value="MBI1708450.1"/>
    <property type="molecule type" value="Genomic_DNA"/>
</dbReference>
<dbReference type="GO" id="GO:0043565">
    <property type="term" value="F:sequence-specific DNA binding"/>
    <property type="evidence" value="ECO:0007669"/>
    <property type="project" value="InterPro"/>
</dbReference>
<dbReference type="AlphaFoldDB" id="A0AAW4DQH6"/>
<dbReference type="PANTHER" id="PTHR32071">
    <property type="entry name" value="TRANSCRIPTIONAL REGULATORY PROTEIN"/>
    <property type="match status" value="1"/>
</dbReference>
<name>A0AAW4DQH6_9LACO</name>
<dbReference type="Proteomes" id="UP001194414">
    <property type="component" value="Unassembled WGS sequence"/>
</dbReference>
<dbReference type="InterPro" id="IPR010524">
    <property type="entry name" value="Sig_transdc_resp-reg_PrpR_N"/>
</dbReference>
<evidence type="ECO:0000313" key="4">
    <source>
        <dbReference type="Proteomes" id="UP001194414"/>
    </source>
</evidence>
<dbReference type="GO" id="GO:0005524">
    <property type="term" value="F:ATP binding"/>
    <property type="evidence" value="ECO:0007669"/>
    <property type="project" value="InterPro"/>
</dbReference>
<dbReference type="SUPFAM" id="SSF159800">
    <property type="entry name" value="PrpR receptor domain-like"/>
    <property type="match status" value="1"/>
</dbReference>
<organism evidence="3 4">
    <name type="scientific">Lactobacillus crispatus</name>
    <dbReference type="NCBI Taxonomy" id="47770"/>
    <lineage>
        <taxon>Bacteria</taxon>
        <taxon>Bacillati</taxon>
        <taxon>Bacillota</taxon>
        <taxon>Bacilli</taxon>
        <taxon>Lactobacillales</taxon>
        <taxon>Lactobacillaceae</taxon>
        <taxon>Lactobacillus</taxon>
    </lineage>
</organism>
<evidence type="ECO:0000259" key="1">
    <source>
        <dbReference type="Pfam" id="PF02954"/>
    </source>
</evidence>
<comment type="caution">
    <text evidence="3">The sequence shown here is derived from an EMBL/GenBank/DDBJ whole genome shotgun (WGS) entry which is preliminary data.</text>
</comment>
<reference evidence="3" key="1">
    <citation type="submission" date="2020-07" db="EMBL/GenBank/DDBJ databases">
        <title>Comparative genomics analyses of Lactobacillus crispatus isolated from different ecological niches.</title>
        <authorList>
            <person name="Mancino W."/>
            <person name="Mancabelli L."/>
            <person name="Lugli G.A."/>
            <person name="Milani C."/>
            <person name="Viappiani A."/>
            <person name="Anzalone R."/>
            <person name="Longhi G."/>
            <person name="Ventura M."/>
            <person name="Turroni F."/>
        </authorList>
    </citation>
    <scope>NUCLEOTIDE SEQUENCE</scope>
    <source>
        <strain evidence="3">LB65</strain>
    </source>
</reference>
<sequence length="574" mass="66203">MDEILAIVPYPGLKEKIEKNFKKLSTIYPNLKLKLRIEIANLSNKKQLQQIISSTQPSIILSRGGTVNFIKKHTNITVIDIGISQYDIIRTIKTIPNIKKTGIICYPAFDQSISDTLAQFNIDIEKIVVNKKVDIRNAISYFLDKGYENILCDSGIIINSYDYQLSSYLIESGDEVINHALETCFLILLERQDNHNYYELLTNYLKISHKYTLFSQDNNFSKIVFSSDKNKSNFLAKKIRKAIKSNNRILRFDKQKWHLIIKKTDKYFIANIDSLGADKENNSHSYDQNYIPIIYSICHDKHFFNLINYYATSSLPLSIVSSPGLEPEYLLDLISQVRNQKYRRVNISNEKKLINLITNQSSPFFDNNNLLVITNMEKLNFKNSNIFFKFLLDSNLATRNKIVFLNEQTYGTKINITFPKSLHLNQIILDPLNTVSYDKFNLLVHSIFNRFNLIAGKTFTGISDTALDRLTSYSWSNNYQEFIQVLLTLMKTSPGPILKGTEVEDTLQHFALIEKAKPTLTTEIVTHKDIKNKTLHDIIVDNVKSVLAENNGNKTKTAQQLNISRATLWRYLKQ</sequence>
<evidence type="ECO:0000313" key="3">
    <source>
        <dbReference type="EMBL" id="MBI1708450.1"/>
    </source>
</evidence>
<dbReference type="SUPFAM" id="SSF46689">
    <property type="entry name" value="Homeodomain-like"/>
    <property type="match status" value="1"/>
</dbReference>
<dbReference type="RefSeq" id="WP_198566682.1">
    <property type="nucleotide sequence ID" value="NZ_JACCPP010000023.1"/>
</dbReference>
<feature type="domain" description="Signal transduction response regulator propionate catabolism activator N-terminal" evidence="2">
    <location>
        <begin position="32"/>
        <end position="187"/>
    </location>
</feature>
<evidence type="ECO:0000259" key="2">
    <source>
        <dbReference type="Pfam" id="PF06506"/>
    </source>
</evidence>
<protein>
    <submittedName>
        <fullName evidence="3">Propionate catabolism activator</fullName>
    </submittedName>
</protein>
<dbReference type="Pfam" id="PF02954">
    <property type="entry name" value="HTH_8"/>
    <property type="match status" value="1"/>
</dbReference>
<dbReference type="InterPro" id="IPR009057">
    <property type="entry name" value="Homeodomain-like_sf"/>
</dbReference>
<proteinExistence type="predicted"/>
<dbReference type="Gene3D" id="1.10.10.60">
    <property type="entry name" value="Homeodomain-like"/>
    <property type="match status" value="1"/>
</dbReference>
<feature type="domain" description="DNA binding HTH" evidence="1">
    <location>
        <begin position="546"/>
        <end position="574"/>
    </location>
</feature>
<dbReference type="Pfam" id="PF06506">
    <property type="entry name" value="PrpR_N"/>
    <property type="match status" value="1"/>
</dbReference>
<dbReference type="Gene3D" id="3.40.50.10660">
    <property type="entry name" value="PrpR receptor domain-like"/>
    <property type="match status" value="1"/>
</dbReference>
<dbReference type="PANTHER" id="PTHR32071:SF119">
    <property type="entry name" value="SIGMA L-DEPENDENT TRANSCRIPTIONAL REGULATOR YPLP-RELATED"/>
    <property type="match status" value="1"/>
</dbReference>
<gene>
    <name evidence="3" type="ORF">HYQ56_1434</name>
</gene>
<dbReference type="Gene3D" id="3.40.50.2300">
    <property type="match status" value="1"/>
</dbReference>